<gene>
    <name evidence="2" type="ORF">F1609_12815</name>
</gene>
<keyword evidence="3" id="KW-1185">Reference proteome</keyword>
<reference evidence="2 3" key="1">
    <citation type="submission" date="2019-09" db="EMBL/GenBank/DDBJ databases">
        <title>Taxonomy of Antarctic Massilia spp.: description of Massilia rubra sp. nov., Massilia aquatica sp. nov., Massilia mucilaginosa sp. nov., Massilia frigida sp. nov. isolated from streams, lakes and regoliths.</title>
        <authorList>
            <person name="Holochova P."/>
            <person name="Sedlacek I."/>
            <person name="Kralova S."/>
            <person name="Maslanova I."/>
            <person name="Busse H.-J."/>
            <person name="Stankova E."/>
            <person name="Vrbovska V."/>
            <person name="Kovarovic V."/>
            <person name="Bartak M."/>
            <person name="Svec P."/>
            <person name="Pantucek R."/>
        </authorList>
    </citation>
    <scope>NUCLEOTIDE SEQUENCE [LARGE SCALE GENOMIC DNA]</scope>
    <source>
        <strain evidence="2 3">CCM 8693</strain>
    </source>
</reference>
<sequence length="424" mass="46147">MKIFAICYYAPPKLTPQAIQIGRQLYHLDARVELLHGSDPQFADAYDQYPDFFERIGSLCVPSPGTFFKGFLHKVARRLLPLYNTIPDSLGPWRRRALAPALERIAASGSEVLVSFGMPMSDHLLALDIKRRTGLPWLAHFSDPWSDNPFHPNTWLEHRVNAALERRVIGAADRVLFTSQRTLDLVMAKYPPAWRARAAVLPHAWDMDNFAGPEPALAPAVAVAARPGVRHVVRHIGACYGARSPEPLFAALARMLERQPNAFDTLAFEFVGHVSPNLLVSEAYKALPPGLVRMRGQVGYRASLQLARDADALLVIDAPSKLPSVFLPSKLVEYIGARRPVWGITPPGTSADLIAEWAGSADACAAPDDIEAVTRMLRAGLAALDGAAGQGGPAGLDERVAERFAAPRVAAALKDQIALAMGRS</sequence>
<organism evidence="2 3">
    <name type="scientific">Massilia aquatica</name>
    <dbReference type="NCBI Taxonomy" id="2609000"/>
    <lineage>
        <taxon>Bacteria</taxon>
        <taxon>Pseudomonadati</taxon>
        <taxon>Pseudomonadota</taxon>
        <taxon>Betaproteobacteria</taxon>
        <taxon>Burkholderiales</taxon>
        <taxon>Oxalobacteraceae</taxon>
        <taxon>Telluria group</taxon>
        <taxon>Massilia</taxon>
    </lineage>
</organism>
<proteinExistence type="predicted"/>
<dbReference type="Gene3D" id="3.40.50.2000">
    <property type="entry name" value="Glycogen Phosphorylase B"/>
    <property type="match status" value="1"/>
</dbReference>
<dbReference type="Proteomes" id="UP000819052">
    <property type="component" value="Unassembled WGS sequence"/>
</dbReference>
<accession>A0ABX0M348</accession>
<dbReference type="RefSeq" id="WP_167076834.1">
    <property type="nucleotide sequence ID" value="NZ_VVIW01000006.1"/>
</dbReference>
<evidence type="ECO:0000259" key="1">
    <source>
        <dbReference type="Pfam" id="PF13579"/>
    </source>
</evidence>
<protein>
    <submittedName>
        <fullName evidence="2">Glycosyltransferase family 4 protein</fullName>
    </submittedName>
</protein>
<dbReference type="Pfam" id="PF13579">
    <property type="entry name" value="Glyco_trans_4_4"/>
    <property type="match status" value="1"/>
</dbReference>
<evidence type="ECO:0000313" key="2">
    <source>
        <dbReference type="EMBL" id="NHZ41033.1"/>
    </source>
</evidence>
<dbReference type="InterPro" id="IPR028098">
    <property type="entry name" value="Glyco_trans_4-like_N"/>
</dbReference>
<comment type="caution">
    <text evidence="2">The sequence shown here is derived from an EMBL/GenBank/DDBJ whole genome shotgun (WGS) entry which is preliminary data.</text>
</comment>
<dbReference type="SUPFAM" id="SSF53756">
    <property type="entry name" value="UDP-Glycosyltransferase/glycogen phosphorylase"/>
    <property type="match status" value="1"/>
</dbReference>
<feature type="domain" description="Glycosyltransferase subfamily 4-like N-terminal" evidence="1">
    <location>
        <begin position="86"/>
        <end position="197"/>
    </location>
</feature>
<evidence type="ECO:0000313" key="3">
    <source>
        <dbReference type="Proteomes" id="UP000819052"/>
    </source>
</evidence>
<name>A0ABX0M348_9BURK</name>
<dbReference type="EMBL" id="VVIW01000006">
    <property type="protein sequence ID" value="NHZ41033.1"/>
    <property type="molecule type" value="Genomic_DNA"/>
</dbReference>